<dbReference type="Proteomes" id="UP000309186">
    <property type="component" value="Unassembled WGS sequence"/>
</dbReference>
<sequence>MEPILRKTALLIFASCLLTSMQSKANEYGYQPLKKTAFTQTLVTSELKQNLRYAFEHEQDGLNLRVSFFSTIKDGKVQLINNSSWPIQVSANSGPVLNLSAHGQFDLPCDANFAFAELALLTPSQTVDLHEPALCADLVVIDELGAK</sequence>
<evidence type="ECO:0000313" key="2">
    <source>
        <dbReference type="EMBL" id="TLX47418.1"/>
    </source>
</evidence>
<comment type="caution">
    <text evidence="2">The sequence shown here is derived from an EMBL/GenBank/DDBJ whole genome shotgun (WGS) entry which is preliminary data.</text>
</comment>
<protein>
    <submittedName>
        <fullName evidence="2">Uncharacterized protein</fullName>
    </submittedName>
</protein>
<accession>A0A5R9Q2N1</accession>
<dbReference type="EMBL" id="PPSW01000012">
    <property type="protein sequence ID" value="TLX47418.1"/>
    <property type="molecule type" value="Genomic_DNA"/>
</dbReference>
<name>A0A5R9Q2N1_9GAMM</name>
<feature type="chain" id="PRO_5024389121" evidence="1">
    <location>
        <begin position="26"/>
        <end position="147"/>
    </location>
</feature>
<feature type="signal peptide" evidence="1">
    <location>
        <begin position="1"/>
        <end position="25"/>
    </location>
</feature>
<keyword evidence="1" id="KW-0732">Signal</keyword>
<proteinExistence type="predicted"/>
<organism evidence="2 3">
    <name type="scientific">Pseudoalteromonas phenolica</name>
    <dbReference type="NCBI Taxonomy" id="161398"/>
    <lineage>
        <taxon>Bacteria</taxon>
        <taxon>Pseudomonadati</taxon>
        <taxon>Pseudomonadota</taxon>
        <taxon>Gammaproteobacteria</taxon>
        <taxon>Alteromonadales</taxon>
        <taxon>Pseudoalteromonadaceae</taxon>
        <taxon>Pseudoalteromonas</taxon>
    </lineage>
</organism>
<evidence type="ECO:0000256" key="1">
    <source>
        <dbReference type="SAM" id="SignalP"/>
    </source>
</evidence>
<dbReference type="AlphaFoldDB" id="A0A5R9Q2N1"/>
<gene>
    <name evidence="2" type="ORF">C1E24_08690</name>
</gene>
<reference evidence="2 3" key="1">
    <citation type="submission" date="2018-01" db="EMBL/GenBank/DDBJ databases">
        <title>Co-occurrence of chitin degradation, pigmentation and bioactivity in marine Pseudoalteromonas.</title>
        <authorList>
            <person name="Paulsen S."/>
            <person name="Gram L."/>
            <person name="Machado H."/>
        </authorList>
    </citation>
    <scope>NUCLEOTIDE SEQUENCE [LARGE SCALE GENOMIC DNA]</scope>
    <source>
        <strain evidence="2 3">S3663</strain>
    </source>
</reference>
<evidence type="ECO:0000313" key="3">
    <source>
        <dbReference type="Proteomes" id="UP000309186"/>
    </source>
</evidence>